<dbReference type="InterPro" id="IPR016163">
    <property type="entry name" value="Ald_DH_C"/>
</dbReference>
<dbReference type="InterPro" id="IPR029510">
    <property type="entry name" value="Ald_DH_CS_GLU"/>
</dbReference>
<dbReference type="PROSITE" id="PS00687">
    <property type="entry name" value="ALDEHYDE_DEHYDR_GLU"/>
    <property type="match status" value="1"/>
</dbReference>
<sequence>MKGKSQMRRFIIIMEKVKLQAQYGLYINGEWRNASDGATYNAESPADGSHLAVCAQGSREDVEAASAAAWEAFKTWKKTTPAQRAALLNKIADIIDANKEHLAMVESMDNGKPIRETMNVDIPMAAEHFRYFAGCILAEEGQASVLNEQFLSIILREPIGVVGQIIPWNFPFLMAAWKLAPVLAAGDCTVLKPSKEASLSILEFARLIDGVLPAGVFNVITGAGSKTGQYMLEHKGFAKLAFTGSTEVGRNVGLAAAERIIPATLELGGKSANIYFDDCDFDQAIDGAQLGILFNQGQVCCAGSRIFVQDTIYDKFVPALVKAFNKVKVGLPWNDDTQMGSQINETQIKKILSYVEIAKQEGATIACGGERFTEGELAKGAFMKPTLITNVTNDMRVAQEEIFGPVAVVIKFHDEDEVVAMANDSEYGLGGAVWTKDINKAIRVARNVETGRMWVNTYNQIPEHSPFGGYKTSGIGRETHKMILNHYTQVKNIMINLSYAPSAFYPQD</sequence>
<evidence type="ECO:0000259" key="5">
    <source>
        <dbReference type="Pfam" id="PF00171"/>
    </source>
</evidence>
<protein>
    <submittedName>
        <fullName evidence="6">Aldehyde dehydrogenase (NAD) family protein</fullName>
        <ecNumber evidence="6">1.2.1.-</ecNumber>
    </submittedName>
</protein>
<name>E8LG45_9FIRM</name>
<dbReference type="eggNOG" id="COG1012">
    <property type="taxonomic scope" value="Bacteria"/>
</dbReference>
<evidence type="ECO:0000256" key="3">
    <source>
        <dbReference type="PROSITE-ProRule" id="PRU10007"/>
    </source>
</evidence>
<organism evidence="6 7">
    <name type="scientific">Phascolarctobacterium succinatutens YIT 12067</name>
    <dbReference type="NCBI Taxonomy" id="626939"/>
    <lineage>
        <taxon>Bacteria</taxon>
        <taxon>Bacillati</taxon>
        <taxon>Bacillota</taxon>
        <taxon>Negativicutes</taxon>
        <taxon>Acidaminococcales</taxon>
        <taxon>Acidaminococcaceae</taxon>
        <taxon>Phascolarctobacterium</taxon>
    </lineage>
</organism>
<dbReference type="FunFam" id="3.40.605.10:FF:000007">
    <property type="entry name" value="NAD/NADP-dependent betaine aldehyde dehydrogenase"/>
    <property type="match status" value="1"/>
</dbReference>
<feature type="active site" evidence="3">
    <location>
        <position position="266"/>
    </location>
</feature>
<dbReference type="AlphaFoldDB" id="E8LG45"/>
<keyword evidence="7" id="KW-1185">Reference proteome</keyword>
<dbReference type="GO" id="GO:0016620">
    <property type="term" value="F:oxidoreductase activity, acting on the aldehyde or oxo group of donors, NAD or NADP as acceptor"/>
    <property type="evidence" value="ECO:0007669"/>
    <property type="project" value="InterPro"/>
</dbReference>
<dbReference type="InterPro" id="IPR016161">
    <property type="entry name" value="Ald_DH/histidinol_DH"/>
</dbReference>
<keyword evidence="2 4" id="KW-0560">Oxidoreductase</keyword>
<dbReference type="SUPFAM" id="SSF53720">
    <property type="entry name" value="ALDH-like"/>
    <property type="match status" value="1"/>
</dbReference>
<dbReference type="Gene3D" id="3.40.309.10">
    <property type="entry name" value="Aldehyde Dehydrogenase, Chain A, domain 2"/>
    <property type="match status" value="1"/>
</dbReference>
<feature type="domain" description="Aldehyde dehydrogenase" evidence="5">
    <location>
        <begin position="31"/>
        <end position="493"/>
    </location>
</feature>
<dbReference type="PANTHER" id="PTHR11699">
    <property type="entry name" value="ALDEHYDE DEHYDROGENASE-RELATED"/>
    <property type="match status" value="1"/>
</dbReference>
<dbReference type="EC" id="1.2.1.-" evidence="6"/>
<dbReference type="HOGENOM" id="CLU_005391_0_0_9"/>
<dbReference type="Gene3D" id="3.40.605.10">
    <property type="entry name" value="Aldehyde Dehydrogenase, Chain A, domain 1"/>
    <property type="match status" value="1"/>
</dbReference>
<reference evidence="6 7" key="1">
    <citation type="submission" date="2011-01" db="EMBL/GenBank/DDBJ databases">
        <authorList>
            <person name="Weinstock G."/>
            <person name="Sodergren E."/>
            <person name="Clifton S."/>
            <person name="Fulton L."/>
            <person name="Fulton B."/>
            <person name="Courtney L."/>
            <person name="Fronick C."/>
            <person name="Harrison M."/>
            <person name="Strong C."/>
            <person name="Farmer C."/>
            <person name="Delahaunty K."/>
            <person name="Markovic C."/>
            <person name="Hall O."/>
            <person name="Minx P."/>
            <person name="Tomlinson C."/>
            <person name="Mitreva M."/>
            <person name="Hou S."/>
            <person name="Chen J."/>
            <person name="Wollam A."/>
            <person name="Pepin K.H."/>
            <person name="Johnson M."/>
            <person name="Bhonagiri V."/>
            <person name="Zhang X."/>
            <person name="Suruliraj S."/>
            <person name="Warren W."/>
            <person name="Chinwalla A."/>
            <person name="Mardis E.R."/>
            <person name="Wilson R.K."/>
        </authorList>
    </citation>
    <scope>NUCLEOTIDE SEQUENCE [LARGE SCALE GENOMIC DNA]</scope>
    <source>
        <strain evidence="6 7">YIT 12067</strain>
    </source>
</reference>
<proteinExistence type="inferred from homology"/>
<evidence type="ECO:0000313" key="6">
    <source>
        <dbReference type="EMBL" id="EFY04164.1"/>
    </source>
</evidence>
<dbReference type="EMBL" id="AEVN01000100">
    <property type="protein sequence ID" value="EFY04164.1"/>
    <property type="molecule type" value="Genomic_DNA"/>
</dbReference>
<dbReference type="Pfam" id="PF00171">
    <property type="entry name" value="Aldedh"/>
    <property type="match status" value="1"/>
</dbReference>
<dbReference type="InterPro" id="IPR016162">
    <property type="entry name" value="Ald_DH_N"/>
</dbReference>
<evidence type="ECO:0000256" key="4">
    <source>
        <dbReference type="RuleBase" id="RU003345"/>
    </source>
</evidence>
<evidence type="ECO:0000313" key="7">
    <source>
        <dbReference type="Proteomes" id="UP000004923"/>
    </source>
</evidence>
<evidence type="ECO:0000256" key="2">
    <source>
        <dbReference type="ARBA" id="ARBA00023002"/>
    </source>
</evidence>
<dbReference type="Proteomes" id="UP000004923">
    <property type="component" value="Unassembled WGS sequence"/>
</dbReference>
<dbReference type="InterPro" id="IPR015590">
    <property type="entry name" value="Aldehyde_DH_dom"/>
</dbReference>
<dbReference type="InterPro" id="IPR016160">
    <property type="entry name" value="Ald_DH_CS_CYS"/>
</dbReference>
<gene>
    <name evidence="6" type="ORF">HMPREF9443_01843</name>
</gene>
<dbReference type="FunFam" id="3.40.309.10:FF:000012">
    <property type="entry name" value="Betaine aldehyde dehydrogenase"/>
    <property type="match status" value="1"/>
</dbReference>
<comment type="caution">
    <text evidence="6">The sequence shown here is derived from an EMBL/GenBank/DDBJ whole genome shotgun (WGS) entry which is preliminary data.</text>
</comment>
<accession>E8LG45</accession>
<comment type="similarity">
    <text evidence="1 4">Belongs to the aldehyde dehydrogenase family.</text>
</comment>
<dbReference type="PROSITE" id="PS00070">
    <property type="entry name" value="ALDEHYDE_DEHYDR_CYS"/>
    <property type="match status" value="1"/>
</dbReference>
<evidence type="ECO:0000256" key="1">
    <source>
        <dbReference type="ARBA" id="ARBA00009986"/>
    </source>
</evidence>